<organism evidence="2 3">
    <name type="scientific">Olsenella absiana</name>
    <dbReference type="NCBI Taxonomy" id="3115222"/>
    <lineage>
        <taxon>Bacteria</taxon>
        <taxon>Bacillati</taxon>
        <taxon>Actinomycetota</taxon>
        <taxon>Coriobacteriia</taxon>
        <taxon>Coriobacteriales</taxon>
        <taxon>Atopobiaceae</taxon>
        <taxon>Olsenella</taxon>
    </lineage>
</organism>
<reference evidence="2 3" key="1">
    <citation type="submission" date="2024-01" db="EMBL/GenBank/DDBJ databases">
        <title>Description of Olsenella sp. nov., isolated from pig feces.</title>
        <authorList>
            <person name="Chang Y.-H."/>
        </authorList>
    </citation>
    <scope>NUCLEOTIDE SEQUENCE [LARGE SCALE GENOMIC DNA]</scope>
    <source>
        <strain evidence="2 3">YH-ols2223</strain>
    </source>
</reference>
<dbReference type="InterPro" id="IPR001173">
    <property type="entry name" value="Glyco_trans_2-like"/>
</dbReference>
<evidence type="ECO:0000313" key="3">
    <source>
        <dbReference type="Proteomes" id="UP001332931"/>
    </source>
</evidence>
<dbReference type="EMBL" id="JAZGJQ010000004">
    <property type="protein sequence ID" value="MEE6147386.1"/>
    <property type="molecule type" value="Genomic_DNA"/>
</dbReference>
<keyword evidence="2" id="KW-0808">Transferase</keyword>
<keyword evidence="2" id="KW-0328">Glycosyltransferase</keyword>
<dbReference type="Proteomes" id="UP001332931">
    <property type="component" value="Unassembled WGS sequence"/>
</dbReference>
<dbReference type="GO" id="GO:0016757">
    <property type="term" value="F:glycosyltransferase activity"/>
    <property type="evidence" value="ECO:0007669"/>
    <property type="project" value="UniProtKB-KW"/>
</dbReference>
<keyword evidence="3" id="KW-1185">Reference proteome</keyword>
<protein>
    <submittedName>
        <fullName evidence="2">Glycosyltransferase</fullName>
        <ecNumber evidence="2">2.4.-.-</ecNumber>
    </submittedName>
</protein>
<sequence>MQKVRIANVLLEETRQYRTAPALYLRTTCAAEEAEEGWRLSGPGTFDFTTFFNGLSVIKYDRYTTARSYHLHLELKGAAARVTQTCVDTYDYYSRPQEKTRVDVAASDEWVPVDIELSYAPTDVIVGFVIEAEGEVLLRNGYYAASVEDGAVREVELALSTTTFKKESYITHNIDLVREQILGGDEAISQHFRMYVIDNGRTLDAAALSGDGVTVYPNRNVGGAGGFAYGMLLAQEQDVTHVLMMDDDVEVSPESIKRTYNLLTIVNDEYADAFVSGAMMNYDEPDIHWENLGFMTYNGVCKSLKPIFRMSLLHDCATCEAFEPAEDLYPDTKQRYAAWWYCCIPVSTIRENGMPLPLFVRFDDAEYGLRCKPRFMNMNGICIWHLAFFMRYSAAQERYQTARNGLVIQATTGVAPDTDFLVELDLGMRRELSKFNYADAELICEGLEDYLRGPEWFAQRDVAERRFMDANRSKERLLPLSELAELAKEVGVDFDRLRADDFFRDIPLGGQGVAGRLAGSFNRRLFESSLNGQLFGDLKPIEGKVALVEATGWSYPMGALFGVDTVVAVNIQLKAGVIRHRDNERGKALWQRYQQDVKRCQSEGPELKRRYAAARPLLTSVDYWKRYLDLD</sequence>
<gene>
    <name evidence="2" type="ORF">VXJ25_05190</name>
</gene>
<comment type="caution">
    <text evidence="2">The sequence shown here is derived from an EMBL/GenBank/DDBJ whole genome shotgun (WGS) entry which is preliminary data.</text>
</comment>
<evidence type="ECO:0000259" key="1">
    <source>
        <dbReference type="Pfam" id="PF00535"/>
    </source>
</evidence>
<dbReference type="RefSeq" id="WP_330958151.1">
    <property type="nucleotide sequence ID" value="NZ_JAZGJQ010000004.1"/>
</dbReference>
<dbReference type="SUPFAM" id="SSF53448">
    <property type="entry name" value="Nucleotide-diphospho-sugar transferases"/>
    <property type="match status" value="1"/>
</dbReference>
<dbReference type="Gene3D" id="3.90.550.60">
    <property type="match status" value="1"/>
</dbReference>
<dbReference type="EC" id="2.4.-.-" evidence="2"/>
<feature type="domain" description="Glycosyltransferase 2-like" evidence="1">
    <location>
        <begin position="162"/>
        <end position="281"/>
    </location>
</feature>
<accession>A0ABU7R9V4</accession>
<dbReference type="InterPro" id="IPR029044">
    <property type="entry name" value="Nucleotide-diphossugar_trans"/>
</dbReference>
<proteinExistence type="predicted"/>
<name>A0ABU7R9V4_9ACTN</name>
<evidence type="ECO:0000313" key="2">
    <source>
        <dbReference type="EMBL" id="MEE6147386.1"/>
    </source>
</evidence>
<dbReference type="Pfam" id="PF00535">
    <property type="entry name" value="Glycos_transf_2"/>
    <property type="match status" value="1"/>
</dbReference>